<reference evidence="2" key="1">
    <citation type="submission" date="2020-02" db="EMBL/GenBank/DDBJ databases">
        <authorList>
            <person name="Meier V. D."/>
        </authorList>
    </citation>
    <scope>NUCLEOTIDE SEQUENCE</scope>
    <source>
        <strain evidence="2">AVDCRST_MAG49</strain>
    </source>
</reference>
<gene>
    <name evidence="2" type="ORF">AVDCRST_MAG49-2514</name>
</gene>
<accession>A0A6J4UWH5</accession>
<proteinExistence type="predicted"/>
<evidence type="ECO:0000313" key="2">
    <source>
        <dbReference type="EMBL" id="CAA9560521.1"/>
    </source>
</evidence>
<feature type="compositionally biased region" description="Pro residues" evidence="1">
    <location>
        <begin position="1"/>
        <end position="12"/>
    </location>
</feature>
<protein>
    <submittedName>
        <fullName evidence="2">Uncharacterized protein</fullName>
    </submittedName>
</protein>
<sequence length="179" mass="19372">GTKPAPASPPTPSAVRATGLARRPPPGPPARWARRSDGDRRPRRRGQLPVQRGARRGGTSGTAPLPCERSAHPSGAPPPGLRPRRPIDPDRSGSRPARWARPWPVRRRGAAGPWERLRRYPDRGSTLGTEGNHRVASGRRRGRGLEPSRRPRPDAYAVLACSRSAARRPPRAAAGVPDL</sequence>
<feature type="non-terminal residue" evidence="2">
    <location>
        <position position="1"/>
    </location>
</feature>
<feature type="compositionally biased region" description="Low complexity" evidence="1">
    <location>
        <begin position="94"/>
        <end position="103"/>
    </location>
</feature>
<organism evidence="2">
    <name type="scientific">uncultured Thermomicrobiales bacterium</name>
    <dbReference type="NCBI Taxonomy" id="1645740"/>
    <lineage>
        <taxon>Bacteria</taxon>
        <taxon>Pseudomonadati</taxon>
        <taxon>Thermomicrobiota</taxon>
        <taxon>Thermomicrobia</taxon>
        <taxon>Thermomicrobiales</taxon>
        <taxon>environmental samples</taxon>
    </lineage>
</organism>
<name>A0A6J4UWH5_9BACT</name>
<evidence type="ECO:0000256" key="1">
    <source>
        <dbReference type="SAM" id="MobiDB-lite"/>
    </source>
</evidence>
<dbReference type="AlphaFoldDB" id="A0A6J4UWH5"/>
<feature type="compositionally biased region" description="Basic and acidic residues" evidence="1">
    <location>
        <begin position="143"/>
        <end position="153"/>
    </location>
</feature>
<feature type="region of interest" description="Disordered" evidence="1">
    <location>
        <begin position="1"/>
        <end position="153"/>
    </location>
</feature>
<feature type="non-terminal residue" evidence="2">
    <location>
        <position position="179"/>
    </location>
</feature>
<dbReference type="EMBL" id="CADCWG010000163">
    <property type="protein sequence ID" value="CAA9560521.1"/>
    <property type="molecule type" value="Genomic_DNA"/>
</dbReference>